<dbReference type="PRINTS" id="PR00111">
    <property type="entry name" value="ABHYDROLASE"/>
</dbReference>
<feature type="domain" description="AB hydrolase-1" evidence="1">
    <location>
        <begin position="72"/>
        <end position="165"/>
    </location>
</feature>
<dbReference type="Proteomes" id="UP000596049">
    <property type="component" value="Chromosome"/>
</dbReference>
<accession>A0ABX7B2X7</accession>
<keyword evidence="3" id="KW-1185">Reference proteome</keyword>
<dbReference type="InterPro" id="IPR000073">
    <property type="entry name" value="AB_hydrolase_1"/>
</dbReference>
<keyword evidence="2" id="KW-0378">Hydrolase</keyword>
<dbReference type="PANTHER" id="PTHR43798:SF33">
    <property type="entry name" value="HYDROLASE, PUTATIVE (AFU_ORTHOLOGUE AFUA_2G14860)-RELATED"/>
    <property type="match status" value="1"/>
</dbReference>
<dbReference type="InterPro" id="IPR029058">
    <property type="entry name" value="AB_hydrolase_fold"/>
</dbReference>
<dbReference type="InterPro" id="IPR050266">
    <property type="entry name" value="AB_hydrolase_sf"/>
</dbReference>
<dbReference type="Pfam" id="PF00561">
    <property type="entry name" value="Abhydrolase_1"/>
    <property type="match status" value="1"/>
</dbReference>
<sequence length="291" mass="33647">MKHTIYNSDNGRLKILTHYEQYLNSFDFEVERAFVDTSFGKTHVLMAGPKEGKPLFIFQGGNCVNPMTLSWLKPLIQKYRIYAPDTIGHPGYSEQKRISAKDDSFAQWIAELMDYFNIKKCAFLGPSYGAGIVLRLATYMPDRIDCAVLVSPAGLKLGSKMEMIQHILIPLLLFKNTSSAKYLEKITDRMSADCMKEMDRQIIGDIFRYVKLEQEMPKLTVRKELENYFSPTLIIAGEKDIFFPKKKIKRRAEQVIPNLTIFQSFNMGHFPSDDYLEKINNVIINFLNNYY</sequence>
<evidence type="ECO:0000259" key="1">
    <source>
        <dbReference type="Pfam" id="PF00561"/>
    </source>
</evidence>
<evidence type="ECO:0000313" key="2">
    <source>
        <dbReference type="EMBL" id="QQP14764.1"/>
    </source>
</evidence>
<dbReference type="GO" id="GO:0016787">
    <property type="term" value="F:hydrolase activity"/>
    <property type="evidence" value="ECO:0007669"/>
    <property type="project" value="UniProtKB-KW"/>
</dbReference>
<dbReference type="PANTHER" id="PTHR43798">
    <property type="entry name" value="MONOACYLGLYCEROL LIPASE"/>
    <property type="match status" value="1"/>
</dbReference>
<reference evidence="2 3" key="1">
    <citation type="submission" date="2020-01" db="EMBL/GenBank/DDBJ databases">
        <authorList>
            <person name="Liu G."/>
            <person name="Liu B."/>
        </authorList>
    </citation>
    <scope>NUCLEOTIDE SEQUENCE [LARGE SCALE GENOMIC DNA]</scope>
    <source>
        <strain evidence="2 3">FJAT-51161</strain>
    </source>
</reference>
<proteinExistence type="predicted"/>
<dbReference type="SUPFAM" id="SSF53474">
    <property type="entry name" value="alpha/beta-Hydrolases"/>
    <property type="match status" value="1"/>
</dbReference>
<protein>
    <submittedName>
        <fullName evidence="2">Alpha/beta hydrolase</fullName>
    </submittedName>
</protein>
<gene>
    <name evidence="2" type="ORF">FJQ98_12610</name>
</gene>
<name>A0ABX7B2X7_9BACI</name>
<dbReference type="Gene3D" id="3.40.50.1820">
    <property type="entry name" value="alpha/beta hydrolase"/>
    <property type="match status" value="1"/>
</dbReference>
<dbReference type="RefSeq" id="WP_053592730.1">
    <property type="nucleotide sequence ID" value="NZ_CP067341.1"/>
</dbReference>
<dbReference type="EMBL" id="CP067341">
    <property type="protein sequence ID" value="QQP14764.1"/>
    <property type="molecule type" value="Genomic_DNA"/>
</dbReference>
<organism evidence="2 3">
    <name type="scientific">Lysinibacillus agricola</name>
    <dbReference type="NCBI Taxonomy" id="2590012"/>
    <lineage>
        <taxon>Bacteria</taxon>
        <taxon>Bacillati</taxon>
        <taxon>Bacillota</taxon>
        <taxon>Bacilli</taxon>
        <taxon>Bacillales</taxon>
        <taxon>Bacillaceae</taxon>
        <taxon>Lysinibacillus</taxon>
    </lineage>
</organism>
<evidence type="ECO:0000313" key="3">
    <source>
        <dbReference type="Proteomes" id="UP000596049"/>
    </source>
</evidence>